<accession>A0A7I5EBM8</accession>
<organism evidence="3 4">
    <name type="scientific">Haemonchus contortus</name>
    <name type="common">Barber pole worm</name>
    <dbReference type="NCBI Taxonomy" id="6289"/>
    <lineage>
        <taxon>Eukaryota</taxon>
        <taxon>Metazoa</taxon>
        <taxon>Ecdysozoa</taxon>
        <taxon>Nematoda</taxon>
        <taxon>Chromadorea</taxon>
        <taxon>Rhabditida</taxon>
        <taxon>Rhabditina</taxon>
        <taxon>Rhabditomorpha</taxon>
        <taxon>Strongyloidea</taxon>
        <taxon>Trichostrongylidae</taxon>
        <taxon>Haemonchus</taxon>
    </lineage>
</organism>
<dbReference type="OMA" id="GECESPD"/>
<feature type="signal peptide" evidence="1">
    <location>
        <begin position="1"/>
        <end position="19"/>
    </location>
</feature>
<reference evidence="4" key="1">
    <citation type="submission" date="2020-12" db="UniProtKB">
        <authorList>
            <consortium name="WormBaseParasite"/>
        </authorList>
    </citation>
    <scope>IDENTIFICATION</scope>
    <source>
        <strain evidence="4">MHco3</strain>
    </source>
</reference>
<dbReference type="WBParaSite" id="HCON_00128980-00001">
    <property type="protein sequence ID" value="HCON_00128980-00001"/>
    <property type="gene ID" value="HCON_00128980"/>
</dbReference>
<protein>
    <submittedName>
        <fullName evidence="4">ShKT domain-containing protein</fullName>
    </submittedName>
</protein>
<dbReference type="Proteomes" id="UP000025227">
    <property type="component" value="Unplaced"/>
</dbReference>
<dbReference type="Gene3D" id="1.10.10.1940">
    <property type="match status" value="1"/>
</dbReference>
<dbReference type="Pfam" id="PF01549">
    <property type="entry name" value="ShK"/>
    <property type="match status" value="1"/>
</dbReference>
<evidence type="ECO:0000259" key="2">
    <source>
        <dbReference type="SMART" id="SM00254"/>
    </source>
</evidence>
<feature type="chain" id="PRO_5029802297" evidence="1">
    <location>
        <begin position="20"/>
        <end position="67"/>
    </location>
</feature>
<dbReference type="SMART" id="SM00254">
    <property type="entry name" value="ShKT"/>
    <property type="match status" value="1"/>
</dbReference>
<name>A0A7I5EBM8_HAECO</name>
<sequence length="67" mass="7545">MFFYLVCAVLLLNAFTTEAGDSEQCEDLVGDSVCYGPYVQGECESPDFKEFAETYCRKTCGFCEEKN</sequence>
<evidence type="ECO:0000313" key="3">
    <source>
        <dbReference type="Proteomes" id="UP000025227"/>
    </source>
</evidence>
<dbReference type="InterPro" id="IPR003582">
    <property type="entry name" value="ShKT_dom"/>
</dbReference>
<evidence type="ECO:0000313" key="4">
    <source>
        <dbReference type="WBParaSite" id="HCON_00128980-00001"/>
    </source>
</evidence>
<dbReference type="OrthoDB" id="5840415at2759"/>
<feature type="domain" description="ShKT" evidence="2">
    <location>
        <begin position="24"/>
        <end position="64"/>
    </location>
</feature>
<keyword evidence="1" id="KW-0732">Signal</keyword>
<dbReference type="AlphaFoldDB" id="A0A7I5EBM8"/>
<proteinExistence type="predicted"/>
<evidence type="ECO:0000256" key="1">
    <source>
        <dbReference type="SAM" id="SignalP"/>
    </source>
</evidence>
<keyword evidence="3" id="KW-1185">Reference proteome</keyword>